<name>A0A4U7AQA2_9PEZI</name>
<dbReference type="PANTHER" id="PTHR43316">
    <property type="entry name" value="HYDROLASE, HALOACID DELAHOGENASE-RELATED"/>
    <property type="match status" value="1"/>
</dbReference>
<dbReference type="Pfam" id="PF00702">
    <property type="entry name" value="Hydrolase"/>
    <property type="match status" value="1"/>
</dbReference>
<dbReference type="AlphaFoldDB" id="A0A4U7AQA2"/>
<evidence type="ECO:0000256" key="1">
    <source>
        <dbReference type="ARBA" id="ARBA00022801"/>
    </source>
</evidence>
<accession>A0A4U7AQA2</accession>
<organism evidence="2 3">
    <name type="scientific">Elsinoe australis</name>
    <dbReference type="NCBI Taxonomy" id="40998"/>
    <lineage>
        <taxon>Eukaryota</taxon>
        <taxon>Fungi</taxon>
        <taxon>Dikarya</taxon>
        <taxon>Ascomycota</taxon>
        <taxon>Pezizomycotina</taxon>
        <taxon>Dothideomycetes</taxon>
        <taxon>Dothideomycetidae</taxon>
        <taxon>Myriangiales</taxon>
        <taxon>Elsinoaceae</taxon>
        <taxon>Elsinoe</taxon>
    </lineage>
</organism>
<comment type="caution">
    <text evidence="2">The sequence shown here is derived from an EMBL/GenBank/DDBJ whole genome shotgun (WGS) entry which is preliminary data.</text>
</comment>
<dbReference type="InterPro" id="IPR051540">
    <property type="entry name" value="S-2-haloacid_dehalogenase"/>
</dbReference>
<dbReference type="InterPro" id="IPR023214">
    <property type="entry name" value="HAD_sf"/>
</dbReference>
<dbReference type="Proteomes" id="UP000308133">
    <property type="component" value="Unassembled WGS sequence"/>
</dbReference>
<protein>
    <submittedName>
        <fullName evidence="2">Uncharacterized protein</fullName>
    </submittedName>
</protein>
<dbReference type="Gene3D" id="3.40.50.1000">
    <property type="entry name" value="HAD superfamily/HAD-like"/>
    <property type="match status" value="1"/>
</dbReference>
<gene>
    <name evidence="2" type="ORF">C1H76_9520</name>
</gene>
<dbReference type="GO" id="GO:0016787">
    <property type="term" value="F:hydrolase activity"/>
    <property type="evidence" value="ECO:0007669"/>
    <property type="project" value="UniProtKB-KW"/>
</dbReference>
<dbReference type="EMBL" id="PTQR01000128">
    <property type="protein sequence ID" value="TKX18730.1"/>
    <property type="molecule type" value="Genomic_DNA"/>
</dbReference>
<dbReference type="PANTHER" id="PTHR43316:SF9">
    <property type="entry name" value="ACID DEHALOGENASE, PUTATIVE (AFU_ORTHOLOGUE AFUA_6G14460)-RELATED"/>
    <property type="match status" value="1"/>
</dbReference>
<proteinExistence type="predicted"/>
<sequence length="248" mass="27729">MSSQQKLSSFKAIGFDVMGTLLDERVGIYEAFSPIHQYLQSSQTADTVQKGYNEALSYHMRNSPPGTSYQNIMIQAHRQVSEELSHGQYVPSREESLAFSKALAEWPAWWDTVQALQTLAEGSKLVLVSNMDTEVLEKIVSTGALREVRFAALIGSDKSRAFKPDQQVNQTLLDTVKNDFGISKDQVLLVAQGTGSDHIPARDMGIASAWIDRYDQGQDVLEELGLEPAWTFKSLKELVEERGRTEDR</sequence>
<reference evidence="2 3" key="1">
    <citation type="submission" date="2018-02" db="EMBL/GenBank/DDBJ databases">
        <title>Draft genome sequences of Elsinoe sp., causing black scab on jojoba.</title>
        <authorList>
            <person name="Stodart B."/>
            <person name="Jeffress S."/>
            <person name="Ash G."/>
            <person name="Arun Chinnappa K."/>
        </authorList>
    </citation>
    <scope>NUCLEOTIDE SEQUENCE [LARGE SCALE GENOMIC DNA]</scope>
    <source>
        <strain evidence="2 3">Hillstone_2</strain>
    </source>
</reference>
<dbReference type="InterPro" id="IPR036412">
    <property type="entry name" value="HAD-like_sf"/>
</dbReference>
<keyword evidence="1" id="KW-0378">Hydrolase</keyword>
<dbReference type="Gene3D" id="1.10.150.750">
    <property type="match status" value="1"/>
</dbReference>
<dbReference type="SUPFAM" id="SSF56784">
    <property type="entry name" value="HAD-like"/>
    <property type="match status" value="1"/>
</dbReference>
<evidence type="ECO:0000313" key="3">
    <source>
        <dbReference type="Proteomes" id="UP000308133"/>
    </source>
</evidence>
<evidence type="ECO:0000313" key="2">
    <source>
        <dbReference type="EMBL" id="TKX18730.1"/>
    </source>
</evidence>